<comment type="similarity">
    <text evidence="2">Belongs to the protein kinase superfamily. CAMK Ser/Thr protein kinase family.</text>
</comment>
<evidence type="ECO:0000256" key="5">
    <source>
        <dbReference type="ARBA" id="ARBA00022553"/>
    </source>
</evidence>
<evidence type="ECO:0000256" key="17">
    <source>
        <dbReference type="RuleBase" id="RU000304"/>
    </source>
</evidence>
<dbReference type="EC" id="2.7.11.1" evidence="3"/>
<evidence type="ECO:0000313" key="20">
    <source>
        <dbReference type="Proteomes" id="UP000257200"/>
    </source>
</evidence>
<feature type="binding site" evidence="16">
    <location>
        <position position="68"/>
    </location>
    <ligand>
        <name>ATP</name>
        <dbReference type="ChEBI" id="CHEBI:30616"/>
    </ligand>
</feature>
<keyword evidence="10 16" id="KW-0067">ATP-binding</keyword>
<dbReference type="InterPro" id="IPR008271">
    <property type="entry name" value="Ser/Thr_kinase_AS"/>
</dbReference>
<keyword evidence="6" id="KW-0808">Transferase</keyword>
<dbReference type="GO" id="GO:0005737">
    <property type="term" value="C:cytoplasm"/>
    <property type="evidence" value="ECO:0007669"/>
    <property type="project" value="TreeGrafter"/>
</dbReference>
<comment type="catalytic activity">
    <reaction evidence="12">
        <text>L-threonyl-[protein] + ATP = O-phospho-L-threonyl-[protein] + ADP + H(+)</text>
        <dbReference type="Rhea" id="RHEA:46608"/>
        <dbReference type="Rhea" id="RHEA-COMP:11060"/>
        <dbReference type="Rhea" id="RHEA-COMP:11605"/>
        <dbReference type="ChEBI" id="CHEBI:15378"/>
        <dbReference type="ChEBI" id="CHEBI:30013"/>
        <dbReference type="ChEBI" id="CHEBI:30616"/>
        <dbReference type="ChEBI" id="CHEBI:61977"/>
        <dbReference type="ChEBI" id="CHEBI:456216"/>
        <dbReference type="EC" id="2.7.11.1"/>
    </reaction>
</comment>
<organism evidence="19 20">
    <name type="scientific">Acanthochromis polyacanthus</name>
    <name type="common">spiny chromis</name>
    <dbReference type="NCBI Taxonomy" id="80966"/>
    <lineage>
        <taxon>Eukaryota</taxon>
        <taxon>Metazoa</taxon>
        <taxon>Chordata</taxon>
        <taxon>Craniata</taxon>
        <taxon>Vertebrata</taxon>
        <taxon>Euteleostomi</taxon>
        <taxon>Actinopterygii</taxon>
        <taxon>Neopterygii</taxon>
        <taxon>Teleostei</taxon>
        <taxon>Neoteleostei</taxon>
        <taxon>Acanthomorphata</taxon>
        <taxon>Ovalentaria</taxon>
        <taxon>Pomacentridae</taxon>
        <taxon>Acanthochromis</taxon>
    </lineage>
</organism>
<evidence type="ECO:0000256" key="11">
    <source>
        <dbReference type="ARBA" id="ARBA00022842"/>
    </source>
</evidence>
<evidence type="ECO:0000256" key="2">
    <source>
        <dbReference type="ARBA" id="ARBA00006692"/>
    </source>
</evidence>
<comment type="cofactor">
    <cofactor evidence="1">
        <name>Mg(2+)</name>
        <dbReference type="ChEBI" id="CHEBI:18420"/>
    </cofactor>
</comment>
<evidence type="ECO:0000256" key="12">
    <source>
        <dbReference type="ARBA" id="ARBA00047899"/>
    </source>
</evidence>
<evidence type="ECO:0000256" key="10">
    <source>
        <dbReference type="ARBA" id="ARBA00022840"/>
    </source>
</evidence>
<dbReference type="InterPro" id="IPR011009">
    <property type="entry name" value="Kinase-like_dom_sf"/>
</dbReference>
<keyword evidence="11" id="KW-0460">Magnesium</keyword>
<dbReference type="Ensembl" id="ENSAPOT00000014082.1">
    <property type="protein sequence ID" value="ENSAPOP00000002069.1"/>
    <property type="gene ID" value="ENSAPOG00000003486.1"/>
</dbReference>
<dbReference type="PANTHER" id="PTHR24346">
    <property type="entry name" value="MAP/MICROTUBULE AFFINITY-REGULATING KINASE"/>
    <property type="match status" value="1"/>
</dbReference>
<dbReference type="GO" id="GO:0035556">
    <property type="term" value="P:intracellular signal transduction"/>
    <property type="evidence" value="ECO:0007669"/>
    <property type="project" value="TreeGrafter"/>
</dbReference>
<evidence type="ECO:0000256" key="15">
    <source>
        <dbReference type="ARBA" id="ARBA00080118"/>
    </source>
</evidence>
<feature type="domain" description="Protein kinase" evidence="18">
    <location>
        <begin position="39"/>
        <end position="290"/>
    </location>
</feature>
<dbReference type="Proteomes" id="UP000257200">
    <property type="component" value="Unplaced"/>
</dbReference>
<dbReference type="GO" id="GO:0000226">
    <property type="term" value="P:microtubule cytoskeleton organization"/>
    <property type="evidence" value="ECO:0007669"/>
    <property type="project" value="TreeGrafter"/>
</dbReference>
<dbReference type="SMART" id="SM00220">
    <property type="entry name" value="S_TKc"/>
    <property type="match status" value="1"/>
</dbReference>
<keyword evidence="4 17" id="KW-0723">Serine/threonine-protein kinase</keyword>
<keyword evidence="8 16" id="KW-0547">Nucleotide-binding</keyword>
<dbReference type="InterPro" id="IPR017441">
    <property type="entry name" value="Protein_kinase_ATP_BS"/>
</dbReference>
<evidence type="ECO:0000256" key="16">
    <source>
        <dbReference type="PROSITE-ProRule" id="PRU10141"/>
    </source>
</evidence>
<keyword evidence="20" id="KW-1185">Reference proteome</keyword>
<name>A0A3Q1EFE2_9TELE</name>
<evidence type="ECO:0000313" key="19">
    <source>
        <dbReference type="Ensembl" id="ENSAPOP00000002069.1"/>
    </source>
</evidence>
<dbReference type="PANTHER" id="PTHR24346:SF29">
    <property type="entry name" value="SERINE_THREONINE-PROTEIN KINASE NIM1-LIKE"/>
    <property type="match status" value="1"/>
</dbReference>
<dbReference type="GO" id="GO:0050321">
    <property type="term" value="F:tau-protein kinase activity"/>
    <property type="evidence" value="ECO:0007669"/>
    <property type="project" value="TreeGrafter"/>
</dbReference>
<evidence type="ECO:0000256" key="13">
    <source>
        <dbReference type="ARBA" id="ARBA00048679"/>
    </source>
</evidence>
<evidence type="ECO:0000256" key="3">
    <source>
        <dbReference type="ARBA" id="ARBA00012513"/>
    </source>
</evidence>
<evidence type="ECO:0000256" key="9">
    <source>
        <dbReference type="ARBA" id="ARBA00022777"/>
    </source>
</evidence>
<proteinExistence type="inferred from homology"/>
<dbReference type="Pfam" id="PF00069">
    <property type="entry name" value="Pkinase"/>
    <property type="match status" value="1"/>
</dbReference>
<evidence type="ECO:0000256" key="4">
    <source>
        <dbReference type="ARBA" id="ARBA00022527"/>
    </source>
</evidence>
<dbReference type="FunFam" id="1.10.510.10:FF:000346">
    <property type="entry name" value="Serine/threonine-protein kinase NIM1"/>
    <property type="match status" value="1"/>
</dbReference>
<dbReference type="FunFam" id="3.30.200.20:FF:000003">
    <property type="entry name" value="Non-specific serine/threonine protein kinase"/>
    <property type="match status" value="1"/>
</dbReference>
<evidence type="ECO:0000259" key="18">
    <source>
        <dbReference type="PROSITE" id="PS50011"/>
    </source>
</evidence>
<keyword evidence="5" id="KW-0597">Phosphoprotein</keyword>
<evidence type="ECO:0000256" key="7">
    <source>
        <dbReference type="ARBA" id="ARBA00022723"/>
    </source>
</evidence>
<dbReference type="InParanoid" id="A0A3Q1EFE2"/>
<dbReference type="SUPFAM" id="SSF56112">
    <property type="entry name" value="Protein kinase-like (PK-like)"/>
    <property type="match status" value="1"/>
</dbReference>
<dbReference type="GeneTree" id="ENSGT00940000165287"/>
<evidence type="ECO:0000256" key="6">
    <source>
        <dbReference type="ARBA" id="ARBA00022679"/>
    </source>
</evidence>
<dbReference type="AlphaFoldDB" id="A0A3Q1EFE2"/>
<keyword evidence="9" id="KW-0418">Kinase</keyword>
<dbReference type="GO" id="GO:0005524">
    <property type="term" value="F:ATP binding"/>
    <property type="evidence" value="ECO:0007669"/>
    <property type="project" value="UniProtKB-UniRule"/>
</dbReference>
<accession>A0A3Q1EFE2</accession>
<evidence type="ECO:0000256" key="14">
    <source>
        <dbReference type="ARBA" id="ARBA00069491"/>
    </source>
</evidence>
<keyword evidence="7" id="KW-0479">Metal-binding</keyword>
<dbReference type="STRING" id="80966.ENSAPOP00000002069"/>
<reference evidence="19" key="2">
    <citation type="submission" date="2025-09" db="UniProtKB">
        <authorList>
            <consortium name="Ensembl"/>
        </authorList>
    </citation>
    <scope>IDENTIFICATION</scope>
</reference>
<dbReference type="PROSITE" id="PS50011">
    <property type="entry name" value="PROTEIN_KINASE_DOM"/>
    <property type="match status" value="1"/>
</dbReference>
<comment type="catalytic activity">
    <reaction evidence="13">
        <text>L-seryl-[protein] + ATP = O-phospho-L-seryl-[protein] + ADP + H(+)</text>
        <dbReference type="Rhea" id="RHEA:17989"/>
        <dbReference type="Rhea" id="RHEA-COMP:9863"/>
        <dbReference type="Rhea" id="RHEA-COMP:11604"/>
        <dbReference type="ChEBI" id="CHEBI:15378"/>
        <dbReference type="ChEBI" id="CHEBI:29999"/>
        <dbReference type="ChEBI" id="CHEBI:30616"/>
        <dbReference type="ChEBI" id="CHEBI:83421"/>
        <dbReference type="ChEBI" id="CHEBI:456216"/>
        <dbReference type="EC" id="2.7.11.1"/>
    </reaction>
</comment>
<evidence type="ECO:0000256" key="8">
    <source>
        <dbReference type="ARBA" id="ARBA00022741"/>
    </source>
</evidence>
<dbReference type="PROSITE" id="PS00108">
    <property type="entry name" value="PROTEIN_KINASE_ST"/>
    <property type="match status" value="1"/>
</dbReference>
<dbReference type="GO" id="GO:0046872">
    <property type="term" value="F:metal ion binding"/>
    <property type="evidence" value="ECO:0007669"/>
    <property type="project" value="UniProtKB-KW"/>
</dbReference>
<dbReference type="InterPro" id="IPR000719">
    <property type="entry name" value="Prot_kinase_dom"/>
</dbReference>
<dbReference type="PROSITE" id="PS00107">
    <property type="entry name" value="PROTEIN_KINASE_ATP"/>
    <property type="match status" value="1"/>
</dbReference>
<protein>
    <recommendedName>
        <fullName evidence="14">Serine/threonine-protein kinase NIM1</fullName>
        <ecNumber evidence="3">2.7.11.1</ecNumber>
    </recommendedName>
    <alternativeName>
        <fullName evidence="15">NIM1 serine/threonine-protein kinase</fullName>
    </alternativeName>
</protein>
<dbReference type="Gene3D" id="1.10.510.10">
    <property type="entry name" value="Transferase(Phosphotransferase) domain 1"/>
    <property type="match status" value="1"/>
</dbReference>
<reference evidence="19" key="1">
    <citation type="submission" date="2025-08" db="UniProtKB">
        <authorList>
            <consortium name="Ensembl"/>
        </authorList>
    </citation>
    <scope>IDENTIFICATION</scope>
</reference>
<sequence>MTDDEESIRRTALGKALYDLTHSEKVMNDLTFGRRVGLYELRGEIGSGNFSQVRLGIHDLTKEKVAVKILDKVRLEKRSQALFASEISCMEKLAHPNIVRLFEVVETFKRLYLVMEYASGGELFSRISSRGRLSDLESKLVFSQVLSAVRHMHDNDIVHRDLKAENVFYTSTYCIKVGDFGFSTSSCPSDVLHTFCGSPPYAAPELFKEKGYIGQYADIWALGVLLYFMVTATMPFKATNTGRLKCCILQGSYSIPSFVPQSCQEIIKGLLRPVPVDRLTMPRIMSSDWMRGIEYPQAYPACRATPSHLVESNCILTSDELNVKAMLEDLGITKVHLLNNSLDLRSPVTGAYRILLHRIQKRSSVEAVGYTQTCTNESQNRLRWRAGSDGLLNKHQSVVCTIIFHHTKSFSVAQETQSFKRDMTGMCSIFSLSHTVTQTKRKISKQLYEHNHKTLNNIVGNGRKVMLLLEYIYCKKTCTQNK</sequence>
<evidence type="ECO:0000256" key="1">
    <source>
        <dbReference type="ARBA" id="ARBA00001946"/>
    </source>
</evidence>